<reference evidence="1 2" key="1">
    <citation type="journal article" date="2014" name="Genome Announc.">
        <title>Draft Genome Sequence of Amycolatopsis lurida NRRL 2430, Producer of the Glycopeptide Family Antibiotic Ristocetin.</title>
        <authorList>
            <person name="Kwun M.J."/>
            <person name="Hong H.J."/>
        </authorList>
    </citation>
    <scope>NUCLEOTIDE SEQUENCE [LARGE SCALE GENOMIC DNA]</scope>
    <source>
        <strain evidence="1 2">NRRL 2430</strain>
    </source>
</reference>
<evidence type="ECO:0000313" key="1">
    <source>
        <dbReference type="EMBL" id="KFU80768.1"/>
    </source>
</evidence>
<comment type="caution">
    <text evidence="1">The sequence shown here is derived from an EMBL/GenBank/DDBJ whole genome shotgun (WGS) entry which is preliminary data.</text>
</comment>
<name>A0A2P2FVK4_AMYLU</name>
<evidence type="ECO:0008006" key="3">
    <source>
        <dbReference type="Google" id="ProtNLM"/>
    </source>
</evidence>
<dbReference type="AlphaFoldDB" id="A0A2P2FVK4"/>
<proteinExistence type="predicted"/>
<dbReference type="Proteomes" id="UP000256220">
    <property type="component" value="Unassembled WGS sequence"/>
</dbReference>
<sequence>MPMSNHDSDMSIVAQLRSINRETGMFVSGVLYDTITESDQIRFATKLADLALAIKNRVESGTHNLVLEGTVSDDGLAASDDVPPSAS</sequence>
<protein>
    <recommendedName>
        <fullName evidence="3">Histidine kinase</fullName>
    </recommendedName>
</protein>
<organism evidence="1 2">
    <name type="scientific">Amycolatopsis lurida NRRL 2430</name>
    <dbReference type="NCBI Taxonomy" id="1460371"/>
    <lineage>
        <taxon>Bacteria</taxon>
        <taxon>Bacillati</taxon>
        <taxon>Actinomycetota</taxon>
        <taxon>Actinomycetes</taxon>
        <taxon>Pseudonocardiales</taxon>
        <taxon>Pseudonocardiaceae</taxon>
        <taxon>Amycolatopsis</taxon>
    </lineage>
</organism>
<keyword evidence="2" id="KW-1185">Reference proteome</keyword>
<dbReference type="EMBL" id="JFBM01000009">
    <property type="protein sequence ID" value="KFU80768.1"/>
    <property type="molecule type" value="Genomic_DNA"/>
</dbReference>
<gene>
    <name evidence="1" type="ORF">BB31_12515</name>
</gene>
<accession>A0A2P2FVK4</accession>
<evidence type="ECO:0000313" key="2">
    <source>
        <dbReference type="Proteomes" id="UP000256220"/>
    </source>
</evidence>